<dbReference type="AlphaFoldDB" id="A0A3B7LZ30"/>
<evidence type="ECO:0000313" key="4">
    <source>
        <dbReference type="Proteomes" id="UP000263753"/>
    </source>
</evidence>
<evidence type="ECO:0000256" key="1">
    <source>
        <dbReference type="SAM" id="Phobius"/>
    </source>
</evidence>
<keyword evidence="5" id="KW-1185">Reference proteome</keyword>
<evidence type="ECO:0000313" key="5">
    <source>
        <dbReference type="Proteomes" id="UP001278188"/>
    </source>
</evidence>
<dbReference type="Proteomes" id="UP001278188">
    <property type="component" value="Unassembled WGS sequence"/>
</dbReference>
<feature type="transmembrane region" description="Helical" evidence="1">
    <location>
        <begin position="93"/>
        <end position="114"/>
    </location>
</feature>
<keyword evidence="1" id="KW-0472">Membrane</keyword>
<name>A0A3B7LZ30_9GAMM</name>
<dbReference type="KEGG" id="achi:CDG60_09935"/>
<evidence type="ECO:0000313" key="3">
    <source>
        <dbReference type="EMBL" id="MDV2469083.1"/>
    </source>
</evidence>
<reference evidence="3 5" key="3">
    <citation type="submission" date="2023-06" db="EMBL/GenBank/DDBJ databases">
        <title>Genomic Analysis of Acinetobacter Strains Recovered from South Australian Aquatic Samples provides Insights into the Circulation of Antibiotic Resistance determinants in the Environment.</title>
        <authorList>
            <person name="Tobin L."/>
            <person name="Jarocki V.M."/>
            <person name="Kenyon J."/>
            <person name="Drigo B."/>
            <person name="Donner E."/>
            <person name="Djordjevic S.P."/>
            <person name="Hamidian M."/>
        </authorList>
    </citation>
    <scope>NUCLEOTIDE SEQUENCE [LARGE SCALE GENOMIC DNA]</scope>
    <source>
        <strain evidence="3 5">SAAc652</strain>
    </source>
</reference>
<accession>A0A3B7LZ30</accession>
<reference evidence="4" key="1">
    <citation type="submission" date="2018-09" db="EMBL/GenBank/DDBJ databases">
        <title>The complete genome of Acinetobacter sp. strain WCHAc010005.</title>
        <authorList>
            <person name="Hu Y."/>
            <person name="Long H."/>
            <person name="Feng Y."/>
            <person name="Zong Z."/>
        </authorList>
    </citation>
    <scope>NUCLEOTIDE SEQUENCE [LARGE SCALE GENOMIC DNA]</scope>
    <source>
        <strain evidence="4">WCHAc010005</strain>
    </source>
</reference>
<dbReference type="EMBL" id="JASVDY010000002">
    <property type="protein sequence ID" value="MDV2469083.1"/>
    <property type="molecule type" value="Genomic_DNA"/>
</dbReference>
<dbReference type="EMBL" id="CP032134">
    <property type="protein sequence ID" value="AXY56847.1"/>
    <property type="molecule type" value="Genomic_DNA"/>
</dbReference>
<proteinExistence type="predicted"/>
<dbReference type="Proteomes" id="UP000263753">
    <property type="component" value="Chromosome"/>
</dbReference>
<keyword evidence="1" id="KW-0812">Transmembrane</keyword>
<protein>
    <submittedName>
        <fullName evidence="2">Uncharacterized protein</fullName>
    </submittedName>
</protein>
<gene>
    <name evidence="2" type="ORF">CDG60_09935</name>
    <name evidence="3" type="ORF">QR674_08800</name>
</gene>
<organism evidence="2 4">
    <name type="scientific">Acinetobacter chinensis</name>
    <dbReference type="NCBI Taxonomy" id="2004650"/>
    <lineage>
        <taxon>Bacteria</taxon>
        <taxon>Pseudomonadati</taxon>
        <taxon>Pseudomonadota</taxon>
        <taxon>Gammaproteobacteria</taxon>
        <taxon>Moraxellales</taxon>
        <taxon>Moraxellaceae</taxon>
        <taxon>Acinetobacter</taxon>
    </lineage>
</organism>
<reference evidence="2" key="2">
    <citation type="journal article" date="2019" name="J. Microbiol.">
        <title>Acinetobacter chinensis, a novel Acinetobacter species, carrying blaNDM-1, recovered from hospital sewage.</title>
        <authorList>
            <person name="Hu Y."/>
            <person name="Feng Y."/>
            <person name="Qin J."/>
            <person name="Zhang X."/>
            <person name="Zong Z."/>
        </authorList>
    </citation>
    <scope>NUCLEOTIDE SEQUENCE</scope>
    <source>
        <strain evidence="2">WCHAc010005</strain>
    </source>
</reference>
<keyword evidence="1" id="KW-1133">Transmembrane helix</keyword>
<evidence type="ECO:0000313" key="2">
    <source>
        <dbReference type="EMBL" id="AXY56847.1"/>
    </source>
</evidence>
<sequence>MTTMIDGFAFDVPPDASQVVALAQFHRQQLDEAVFHNEIHLGNYCLAQRKRVYDFTSSLAPEQREAFYQTYDGELRRIADDEDLHPADAEGGVSAFAVVIVLLIIAVVLYSAVLKLV</sequence>
<dbReference type="RefSeq" id="WP_087512218.1">
    <property type="nucleotide sequence ID" value="NZ_CP032134.1"/>
</dbReference>